<dbReference type="KEGG" id="pcre:NCTC12858_00697"/>
<dbReference type="EMBL" id="LS483447">
    <property type="protein sequence ID" value="SQH72864.1"/>
    <property type="molecule type" value="Genomic_DNA"/>
</dbReference>
<dbReference type="Proteomes" id="UP000249300">
    <property type="component" value="Chromosome 1"/>
</dbReference>
<evidence type="ECO:0000313" key="3">
    <source>
        <dbReference type="Proteomes" id="UP000249300"/>
    </source>
</evidence>
<evidence type="ECO:0000313" key="2">
    <source>
        <dbReference type="EMBL" id="SQH72864.1"/>
    </source>
</evidence>
<feature type="transmembrane region" description="Helical" evidence="1">
    <location>
        <begin position="293"/>
        <end position="315"/>
    </location>
</feature>
<keyword evidence="3" id="KW-1185">Reference proteome</keyword>
<keyword evidence="1" id="KW-0472">Membrane</keyword>
<feature type="transmembrane region" description="Helical" evidence="1">
    <location>
        <begin position="173"/>
        <end position="196"/>
    </location>
</feature>
<organism evidence="2 3">
    <name type="scientific">Porphyromonas crevioricanis</name>
    <dbReference type="NCBI Taxonomy" id="393921"/>
    <lineage>
        <taxon>Bacteria</taxon>
        <taxon>Pseudomonadati</taxon>
        <taxon>Bacteroidota</taxon>
        <taxon>Bacteroidia</taxon>
        <taxon>Bacteroidales</taxon>
        <taxon>Porphyromonadaceae</taxon>
        <taxon>Porphyromonas</taxon>
    </lineage>
</organism>
<feature type="transmembrane region" description="Helical" evidence="1">
    <location>
        <begin position="74"/>
        <end position="97"/>
    </location>
</feature>
<evidence type="ECO:0000256" key="1">
    <source>
        <dbReference type="SAM" id="Phobius"/>
    </source>
</evidence>
<dbReference type="AlphaFoldDB" id="A0A2X4PG89"/>
<proteinExistence type="predicted"/>
<feature type="transmembrane region" description="Helical" evidence="1">
    <location>
        <begin position="216"/>
        <end position="236"/>
    </location>
</feature>
<feature type="transmembrane region" description="Helical" evidence="1">
    <location>
        <begin position="7"/>
        <end position="28"/>
    </location>
</feature>
<feature type="transmembrane region" description="Helical" evidence="1">
    <location>
        <begin position="336"/>
        <end position="352"/>
    </location>
</feature>
<keyword evidence="1" id="KW-1133">Transmembrane helix</keyword>
<gene>
    <name evidence="2" type="ORF">NCTC12858_00697</name>
</gene>
<dbReference type="RefSeq" id="WP_023939524.1">
    <property type="nucleotide sequence ID" value="NZ_LS483447.1"/>
</dbReference>
<feature type="transmembrane region" description="Helical" evidence="1">
    <location>
        <begin position="118"/>
        <end position="137"/>
    </location>
</feature>
<reference evidence="2 3" key="1">
    <citation type="submission" date="2018-06" db="EMBL/GenBank/DDBJ databases">
        <authorList>
            <consortium name="Pathogen Informatics"/>
            <person name="Doyle S."/>
        </authorList>
    </citation>
    <scope>NUCLEOTIDE SEQUENCE [LARGE SCALE GENOMIC DNA]</scope>
    <source>
        <strain evidence="2 3">NCTC12858</strain>
    </source>
</reference>
<keyword evidence="1" id="KW-0812">Transmembrane</keyword>
<accession>A0A2X4PG89</accession>
<sequence length="540" mass="61941">MKRLKHYIDQIDPAVGVTFLFTFIYLLFPSANNTLDSLAYARYMREGSEIFSPHHLLYHVPSHLFGCLIGTDWILEWMCAFNAIGAGLCLWMSARIISRLLSSVEPDIHTDRDLPPSLPRYSVAFALLGLGSCYGFVRFATDAETYIYPLFWALLATDVWLKQRLDSSCFSRWSALWVALLMAVACLFHQIYFFWYLGLGVSYLLVGTPKERLRTALLYALGGSVVPVVYAFCFCLDSYTEAPNLLIYIFYDYYLHPEVGLFLSPKLFVLSLANLARSFYQLHGYIIPFLKHYPLWTIGVAGALWMLLSALSAYLRCRKIHLQFVARRGRCRGRDCASIFLLIFFLQLGFAALAGANAEFMTMLPFLLFFFSFARRSRWLYALRPLAFSLVLWNFSLALFPSHFYSLQPIRGQAEFVLHHPDAQYYLQEDIWVRNYYLYHFPTAPVPQIHSIDQIAVDFVNAEDMQQDSITGEKSNLRYNMGDAYTDMYSPRLLSRASLLSAPAELSAFADRLSVDTLRFSVGYTLMERISPKGSYPPLP</sequence>
<protein>
    <recommendedName>
        <fullName evidence="4">Glycosyltransferase RgtA/B/C/D-like domain-containing protein</fullName>
    </recommendedName>
</protein>
<evidence type="ECO:0008006" key="4">
    <source>
        <dbReference type="Google" id="ProtNLM"/>
    </source>
</evidence>
<name>A0A2X4PG89_9PORP</name>